<dbReference type="EMBL" id="KN837166">
    <property type="protein sequence ID" value="KIJ37818.1"/>
    <property type="molecule type" value="Genomic_DNA"/>
</dbReference>
<dbReference type="PANTHER" id="PTHR45639:SF32">
    <property type="entry name" value="HEAT SHOCK PROTEIN PDR13"/>
    <property type="match status" value="1"/>
</dbReference>
<accession>A0A0C9U4F6</accession>
<dbReference type="AlphaFoldDB" id="A0A0C9U4F6"/>
<feature type="compositionally biased region" description="Low complexity" evidence="3">
    <location>
        <begin position="138"/>
        <end position="152"/>
    </location>
</feature>
<evidence type="ECO:0000256" key="1">
    <source>
        <dbReference type="ARBA" id="ARBA00022741"/>
    </source>
</evidence>
<dbReference type="GO" id="GO:0005829">
    <property type="term" value="C:cytosol"/>
    <property type="evidence" value="ECO:0007669"/>
    <property type="project" value="TreeGrafter"/>
</dbReference>
<protein>
    <recommendedName>
        <fullName evidence="6">Actin-like ATPase domain-containing protein</fullName>
    </recommendedName>
</protein>
<evidence type="ECO:0000256" key="3">
    <source>
        <dbReference type="SAM" id="MobiDB-lite"/>
    </source>
</evidence>
<dbReference type="Proteomes" id="UP000054279">
    <property type="component" value="Unassembled WGS sequence"/>
</dbReference>
<keyword evidence="5" id="KW-1185">Reference proteome</keyword>
<dbReference type="Gene3D" id="3.90.640.10">
    <property type="entry name" value="Actin, Chain A, domain 4"/>
    <property type="match status" value="1"/>
</dbReference>
<feature type="region of interest" description="Disordered" evidence="3">
    <location>
        <begin position="130"/>
        <end position="159"/>
    </location>
</feature>
<reference evidence="4 5" key="1">
    <citation type="submission" date="2014-06" db="EMBL/GenBank/DDBJ databases">
        <title>Evolutionary Origins and Diversification of the Mycorrhizal Mutualists.</title>
        <authorList>
            <consortium name="DOE Joint Genome Institute"/>
            <consortium name="Mycorrhizal Genomics Consortium"/>
            <person name="Kohler A."/>
            <person name="Kuo A."/>
            <person name="Nagy L.G."/>
            <person name="Floudas D."/>
            <person name="Copeland A."/>
            <person name="Barry K.W."/>
            <person name="Cichocki N."/>
            <person name="Veneault-Fourrey C."/>
            <person name="LaButti K."/>
            <person name="Lindquist E.A."/>
            <person name="Lipzen A."/>
            <person name="Lundell T."/>
            <person name="Morin E."/>
            <person name="Murat C."/>
            <person name="Riley R."/>
            <person name="Ohm R."/>
            <person name="Sun H."/>
            <person name="Tunlid A."/>
            <person name="Henrissat B."/>
            <person name="Grigoriev I.V."/>
            <person name="Hibbett D.S."/>
            <person name="Martin F."/>
        </authorList>
    </citation>
    <scope>NUCLEOTIDE SEQUENCE [LARGE SCALE GENOMIC DNA]</scope>
    <source>
        <strain evidence="4 5">SS14</strain>
    </source>
</reference>
<dbReference type="HOGENOM" id="CLU_005965_0_3_1"/>
<proteinExistence type="predicted"/>
<dbReference type="Pfam" id="PF00012">
    <property type="entry name" value="HSP70"/>
    <property type="match status" value="2"/>
</dbReference>
<dbReference type="InterPro" id="IPR013126">
    <property type="entry name" value="Hsp_70_fam"/>
</dbReference>
<feature type="region of interest" description="Disordered" evidence="3">
    <location>
        <begin position="553"/>
        <end position="573"/>
    </location>
</feature>
<dbReference type="GO" id="GO:0005634">
    <property type="term" value="C:nucleus"/>
    <property type="evidence" value="ECO:0007669"/>
    <property type="project" value="TreeGrafter"/>
</dbReference>
<gene>
    <name evidence="4" type="ORF">M422DRAFT_33552</name>
</gene>
<keyword evidence="1" id="KW-0547">Nucleotide-binding</keyword>
<feature type="compositionally biased region" description="Acidic residues" evidence="3">
    <location>
        <begin position="553"/>
        <end position="564"/>
    </location>
</feature>
<dbReference type="PANTHER" id="PTHR45639">
    <property type="entry name" value="HSC70CB, ISOFORM G-RELATED"/>
    <property type="match status" value="1"/>
</dbReference>
<evidence type="ECO:0008006" key="6">
    <source>
        <dbReference type="Google" id="ProtNLM"/>
    </source>
</evidence>
<organism evidence="4 5">
    <name type="scientific">Sphaerobolus stellatus (strain SS14)</name>
    <dbReference type="NCBI Taxonomy" id="990650"/>
    <lineage>
        <taxon>Eukaryota</taxon>
        <taxon>Fungi</taxon>
        <taxon>Dikarya</taxon>
        <taxon>Basidiomycota</taxon>
        <taxon>Agaricomycotina</taxon>
        <taxon>Agaricomycetes</taxon>
        <taxon>Phallomycetidae</taxon>
        <taxon>Geastrales</taxon>
        <taxon>Sphaerobolaceae</taxon>
        <taxon>Sphaerobolus</taxon>
    </lineage>
</organism>
<dbReference type="OrthoDB" id="29851at2759"/>
<keyword evidence="2" id="KW-0067">ATP-binding</keyword>
<evidence type="ECO:0000313" key="5">
    <source>
        <dbReference type="Proteomes" id="UP000054279"/>
    </source>
</evidence>
<evidence type="ECO:0000256" key="2">
    <source>
        <dbReference type="ARBA" id="ARBA00022840"/>
    </source>
</evidence>
<dbReference type="SUPFAM" id="SSF53067">
    <property type="entry name" value="Actin-like ATPase domain"/>
    <property type="match status" value="2"/>
</dbReference>
<dbReference type="Gene3D" id="3.30.420.40">
    <property type="match status" value="3"/>
</dbReference>
<dbReference type="Gene3D" id="3.30.30.30">
    <property type="match status" value="1"/>
</dbReference>
<dbReference type="InterPro" id="IPR043129">
    <property type="entry name" value="ATPase_NBD"/>
</dbReference>
<dbReference type="GO" id="GO:0005524">
    <property type="term" value="F:ATP binding"/>
    <property type="evidence" value="ECO:0007669"/>
    <property type="project" value="UniProtKB-KW"/>
</dbReference>
<sequence>MSVPNGTPEGADARETVIGINFGNTFASIAVITKEGKAECIANEDGERQIASAISFHGEEILIGNQATPQLVKNSKNTIANFRNFIGKKFSEIPASAQESPTPSAPIIQHPSLPDTPAYAVEVTVPAPSPLPKSGFATSNPSSKPSTTNPTPLGTPASEPTIQTRHVTVHEVATIFFKSLLKSASDFLGKAPRGVVLTVPSSFNETQKAALLEVAKEAGANVLELVDEETAAASLLVDANSENDQGEGTDRTTLLVDWGATDLTISLLSVRAGLVHVLGSKNVPDLGTSRPGSIDEILIKFFAKEFTKKTGEALQVCPPTSSSARAQTKIVLALPHVKRSLTSATTSTKSTQLSVESLYGGIDFNAPLNRTRASSLFAPVFSRLSDAVKSLLESIDGWKDKGIWVDSIAWVGGGGCVGQGAGASTTLISAGVLGEDVQDEVLGAPEEVLSRGSALHALGLISLSKGYRTDVRDVRVTTRTIGIIIPSSESAEDNELGGQWIPTIVSETAIPARRTVVFAVDAAKGALPSSLPLEIWEATETVDVRVISAEVYSDAEEDEEPAEPTEERERGVKKEAYLGTLTVALSPAEAPKKGKKQAKKVEVKIGVSIDGAVEAAAREEGKEEWVKLLLAAPST</sequence>
<name>A0A0C9U4F6_SPHS4</name>
<evidence type="ECO:0000313" key="4">
    <source>
        <dbReference type="EMBL" id="KIJ37818.1"/>
    </source>
</evidence>
<dbReference type="GO" id="GO:0140662">
    <property type="term" value="F:ATP-dependent protein folding chaperone"/>
    <property type="evidence" value="ECO:0007669"/>
    <property type="project" value="InterPro"/>
</dbReference>